<name>A0A7R7EI08_9FIRM</name>
<dbReference type="InterPro" id="IPR050959">
    <property type="entry name" value="MarA-like"/>
</dbReference>
<dbReference type="GO" id="GO:0043565">
    <property type="term" value="F:sequence-specific DNA binding"/>
    <property type="evidence" value="ECO:0007669"/>
    <property type="project" value="InterPro"/>
</dbReference>
<dbReference type="SUPFAM" id="SSF46689">
    <property type="entry name" value="Homeodomain-like"/>
    <property type="match status" value="1"/>
</dbReference>
<evidence type="ECO:0000256" key="3">
    <source>
        <dbReference type="ARBA" id="ARBA00023163"/>
    </source>
</evidence>
<dbReference type="EMBL" id="AP024169">
    <property type="protein sequence ID" value="BCN29069.1"/>
    <property type="molecule type" value="Genomic_DNA"/>
</dbReference>
<dbReference type="AlphaFoldDB" id="A0A7R7EI08"/>
<dbReference type="InterPro" id="IPR018060">
    <property type="entry name" value="HTH_AraC"/>
</dbReference>
<keyword evidence="6" id="KW-1185">Reference proteome</keyword>
<evidence type="ECO:0000313" key="6">
    <source>
        <dbReference type="Proteomes" id="UP000595897"/>
    </source>
</evidence>
<dbReference type="SMART" id="SM00342">
    <property type="entry name" value="HTH_ARAC"/>
    <property type="match status" value="1"/>
</dbReference>
<dbReference type="GO" id="GO:0003700">
    <property type="term" value="F:DNA-binding transcription factor activity"/>
    <property type="evidence" value="ECO:0007669"/>
    <property type="project" value="InterPro"/>
</dbReference>
<gene>
    <name evidence="5" type="ORF">bsdtb5_03640</name>
</gene>
<feature type="domain" description="HTH araC/xylS-type" evidence="4">
    <location>
        <begin position="18"/>
        <end position="136"/>
    </location>
</feature>
<evidence type="ECO:0000259" key="4">
    <source>
        <dbReference type="PROSITE" id="PS01124"/>
    </source>
</evidence>
<dbReference type="PANTHER" id="PTHR47504">
    <property type="entry name" value="RIGHT ORIGIN-BINDING PROTEIN"/>
    <property type="match status" value="1"/>
</dbReference>
<sequence length="354" mass="41687">MPTESTKSTNPISIQMVQDIIEYIEVNIQDSYLENIQDNHQDIHQDSISEILNPNNIADHFFLSVSTLHNLFKLACNMTIMEYIRNRRLSLAGKELLQSNIHIIDLALKYGYETPEAFTKAFTRFHGFPPSFVRRTYVDTKVFHPIKIKIEISGGWDNISEDSRKSLLTKHNSPEQEKNFITCYDNPTKYKGGISMEKPRYEYHINLKDMKQKEDWEILLSIAKKLEQEQIKFKVDGKTMIFAHGLEFKLEKICLTFKWKEEKNVKDFFHYDGNAVSSHQGFKYFDVIFEGMKVRCMFYGDCPGDDTDEFLYRNAEPVDVDGQIMNVQTLEFYYENSEPNNEYYKLVEEWLKSK</sequence>
<reference evidence="5 6" key="1">
    <citation type="submission" date="2020-11" db="EMBL/GenBank/DDBJ databases">
        <title>Draft genome sequencing of a Lachnospiraceae strain isolated from anoxic soil subjected to BSD treatment.</title>
        <authorList>
            <person name="Uek A."/>
            <person name="Tonouchi A."/>
        </authorList>
    </citation>
    <scope>NUCLEOTIDE SEQUENCE [LARGE SCALE GENOMIC DNA]</scope>
    <source>
        <strain evidence="5 6">TB5</strain>
    </source>
</reference>
<dbReference type="InterPro" id="IPR009057">
    <property type="entry name" value="Homeodomain-like_sf"/>
</dbReference>
<dbReference type="Gene3D" id="1.10.10.60">
    <property type="entry name" value="Homeodomain-like"/>
    <property type="match status" value="2"/>
</dbReference>
<keyword evidence="2" id="KW-0238">DNA-binding</keyword>
<evidence type="ECO:0000256" key="1">
    <source>
        <dbReference type="ARBA" id="ARBA00023015"/>
    </source>
</evidence>
<evidence type="ECO:0000313" key="5">
    <source>
        <dbReference type="EMBL" id="BCN29069.1"/>
    </source>
</evidence>
<organism evidence="5 6">
    <name type="scientific">Anaeromicropila herbilytica</name>
    <dbReference type="NCBI Taxonomy" id="2785025"/>
    <lineage>
        <taxon>Bacteria</taxon>
        <taxon>Bacillati</taxon>
        <taxon>Bacillota</taxon>
        <taxon>Clostridia</taxon>
        <taxon>Lachnospirales</taxon>
        <taxon>Lachnospiraceae</taxon>
        <taxon>Anaeromicropila</taxon>
    </lineage>
</organism>
<keyword evidence="1" id="KW-0805">Transcription regulation</keyword>
<protein>
    <recommendedName>
        <fullName evidence="4">HTH araC/xylS-type domain-containing protein</fullName>
    </recommendedName>
</protein>
<dbReference type="Pfam" id="PF12833">
    <property type="entry name" value="HTH_18"/>
    <property type="match status" value="1"/>
</dbReference>
<evidence type="ECO:0000256" key="2">
    <source>
        <dbReference type="ARBA" id="ARBA00023125"/>
    </source>
</evidence>
<keyword evidence="3" id="KW-0804">Transcription</keyword>
<accession>A0A7R7EI08</accession>
<dbReference type="Proteomes" id="UP000595897">
    <property type="component" value="Chromosome"/>
</dbReference>
<proteinExistence type="predicted"/>
<dbReference type="KEGG" id="ahb:bsdtb5_03640"/>
<dbReference type="PANTHER" id="PTHR47504:SF5">
    <property type="entry name" value="RIGHT ORIGIN-BINDING PROTEIN"/>
    <property type="match status" value="1"/>
</dbReference>
<dbReference type="PROSITE" id="PS01124">
    <property type="entry name" value="HTH_ARAC_FAMILY_2"/>
    <property type="match status" value="1"/>
</dbReference>